<dbReference type="InterPro" id="IPR002773">
    <property type="entry name" value="Deoxyhypusine_synthase"/>
</dbReference>
<dbReference type="SUPFAM" id="SSF52467">
    <property type="entry name" value="DHS-like NAD/FAD-binding domain"/>
    <property type="match status" value="1"/>
</dbReference>
<gene>
    <name evidence="2" type="ORF">FJY75_02025</name>
</gene>
<evidence type="ECO:0000313" key="3">
    <source>
        <dbReference type="Proteomes" id="UP000748308"/>
    </source>
</evidence>
<sequence>MSVTQCVERAFLAPSAARLRQAARALAAELVSAPATLVGLSVDAPLLADGAGIVSLSPLLRAGHVDWIAVTGANLHFDILRSLGGAFRAAPPAGESAADWVRCGEELWVAASGLRASEQALREILALPDFQRAMGTAEFHGLLGAQLHLREKTLGVEHASLLSTAQELGVPVYNPAPADGPLGAWIAELALVGNRLVIDSSVDLNEGAAILNTAAKPDSGAAVCSLGHGPAARFMRLLPGHLSAALAGGGNSPYRLALRIGCPERPDCDRDLQAAPPAADIGVPVDLSLALPLFAAYLLDRVPPRPLKRLAPRRDELLDRLRKDRLQA</sequence>
<dbReference type="InterPro" id="IPR029035">
    <property type="entry name" value="DHS-like_NAD/FAD-binding_dom"/>
</dbReference>
<comment type="similarity">
    <text evidence="1">Belongs to the deoxyhypusine synthase family.</text>
</comment>
<evidence type="ECO:0000256" key="1">
    <source>
        <dbReference type="ARBA" id="ARBA00009892"/>
    </source>
</evidence>
<protein>
    <submittedName>
        <fullName evidence="2">Deoxyhypusine synthase family protein</fullName>
    </submittedName>
</protein>
<dbReference type="InterPro" id="IPR036982">
    <property type="entry name" value="Deoxyhypusine_synthase_sf"/>
</dbReference>
<dbReference type="EMBL" id="VGIY01000025">
    <property type="protein sequence ID" value="MBM3316608.1"/>
    <property type="molecule type" value="Genomic_DNA"/>
</dbReference>
<dbReference type="Gene3D" id="3.40.910.10">
    <property type="entry name" value="Deoxyhypusine synthase"/>
    <property type="match status" value="1"/>
</dbReference>
<proteinExistence type="inferred from homology"/>
<comment type="caution">
    <text evidence="2">The sequence shown here is derived from an EMBL/GenBank/DDBJ whole genome shotgun (WGS) entry which is preliminary data.</text>
</comment>
<reference evidence="2" key="1">
    <citation type="submission" date="2019-03" db="EMBL/GenBank/DDBJ databases">
        <title>Lake Tanganyika Metagenome-Assembled Genomes (MAGs).</title>
        <authorList>
            <person name="Tran P."/>
        </authorList>
    </citation>
    <scope>NUCLEOTIDE SEQUENCE</scope>
    <source>
        <strain evidence="2">M_DeepCast_400m_m2_100</strain>
    </source>
</reference>
<feature type="non-terminal residue" evidence="2">
    <location>
        <position position="328"/>
    </location>
</feature>
<organism evidence="2 3">
    <name type="scientific">Eiseniibacteriota bacterium</name>
    <dbReference type="NCBI Taxonomy" id="2212470"/>
    <lineage>
        <taxon>Bacteria</taxon>
        <taxon>Candidatus Eiseniibacteriota</taxon>
    </lineage>
</organism>
<accession>A0A938BMW9</accession>
<dbReference type="Pfam" id="PF01916">
    <property type="entry name" value="DS"/>
    <property type="match status" value="1"/>
</dbReference>
<evidence type="ECO:0000313" key="2">
    <source>
        <dbReference type="EMBL" id="MBM3316608.1"/>
    </source>
</evidence>
<dbReference type="Proteomes" id="UP000748308">
    <property type="component" value="Unassembled WGS sequence"/>
</dbReference>
<name>A0A938BMW9_UNCEI</name>
<dbReference type="AlphaFoldDB" id="A0A938BMW9"/>